<dbReference type="RefSeq" id="WP_076623013.1">
    <property type="nucleotide sequence ID" value="NZ_BMEW01000004.1"/>
</dbReference>
<feature type="transmembrane region" description="Helical" evidence="7">
    <location>
        <begin position="343"/>
        <end position="365"/>
    </location>
</feature>
<proteinExistence type="predicted"/>
<dbReference type="PANTHER" id="PTHR32309:SF31">
    <property type="entry name" value="CAPSULAR EXOPOLYSACCHARIDE FAMILY"/>
    <property type="match status" value="1"/>
</dbReference>
<dbReference type="Pfam" id="PF02706">
    <property type="entry name" value="Wzz"/>
    <property type="match status" value="1"/>
</dbReference>
<name>A0A1U7D3V9_9RHOB</name>
<dbReference type="PANTHER" id="PTHR32309">
    <property type="entry name" value="TYROSINE-PROTEIN KINASE"/>
    <property type="match status" value="1"/>
</dbReference>
<comment type="subcellular location">
    <subcellularLocation>
        <location evidence="1">Cell membrane</location>
        <topology evidence="1">Multi-pass membrane protein</topology>
    </subcellularLocation>
</comment>
<reference evidence="9 10" key="1">
    <citation type="submission" date="2016-03" db="EMBL/GenBank/DDBJ databases">
        <title>Deep-sea bacteria in the southern Pacific.</title>
        <authorList>
            <person name="Tang K."/>
        </authorList>
    </citation>
    <scope>NUCLEOTIDE SEQUENCE [LARGE SCALE GENOMIC DNA]</scope>
    <source>
        <strain evidence="9 10">JLT2016</strain>
    </source>
</reference>
<dbReference type="AlphaFoldDB" id="A0A1U7D3V9"/>
<evidence type="ECO:0000256" key="7">
    <source>
        <dbReference type="SAM" id="Phobius"/>
    </source>
</evidence>
<evidence type="ECO:0000256" key="5">
    <source>
        <dbReference type="ARBA" id="ARBA00023136"/>
    </source>
</evidence>
<evidence type="ECO:0000256" key="3">
    <source>
        <dbReference type="ARBA" id="ARBA00022692"/>
    </source>
</evidence>
<dbReference type="KEGG" id="tpro:Ga0080559_TMP1992"/>
<feature type="transmembrane region" description="Helical" evidence="7">
    <location>
        <begin position="401"/>
        <end position="421"/>
    </location>
</feature>
<protein>
    <submittedName>
        <fullName evidence="9">Uncharacterized protein involved in exopolysaccharide biosynthesis</fullName>
    </submittedName>
</protein>
<accession>A0A1U7D3V9</accession>
<dbReference type="EMBL" id="CP014796">
    <property type="protein sequence ID" value="APX22788.1"/>
    <property type="molecule type" value="Genomic_DNA"/>
</dbReference>
<evidence type="ECO:0000313" key="10">
    <source>
        <dbReference type="Proteomes" id="UP000186559"/>
    </source>
</evidence>
<keyword evidence="6" id="KW-0175">Coiled coil</keyword>
<gene>
    <name evidence="9" type="ORF">Ga0080559_TMP1992</name>
</gene>
<keyword evidence="3 7" id="KW-0812">Transmembrane</keyword>
<evidence type="ECO:0000256" key="1">
    <source>
        <dbReference type="ARBA" id="ARBA00004651"/>
    </source>
</evidence>
<dbReference type="Proteomes" id="UP000186559">
    <property type="component" value="Chromosome"/>
</dbReference>
<dbReference type="GO" id="GO:0005886">
    <property type="term" value="C:plasma membrane"/>
    <property type="evidence" value="ECO:0007669"/>
    <property type="project" value="UniProtKB-SubCell"/>
</dbReference>
<evidence type="ECO:0000256" key="4">
    <source>
        <dbReference type="ARBA" id="ARBA00022989"/>
    </source>
</evidence>
<keyword evidence="5 7" id="KW-0472">Membrane</keyword>
<evidence type="ECO:0000256" key="2">
    <source>
        <dbReference type="ARBA" id="ARBA00022475"/>
    </source>
</evidence>
<keyword evidence="4 7" id="KW-1133">Transmembrane helix</keyword>
<dbReference type="InterPro" id="IPR003856">
    <property type="entry name" value="LPS_length_determ_N"/>
</dbReference>
<dbReference type="OrthoDB" id="7642308at2"/>
<evidence type="ECO:0000256" key="6">
    <source>
        <dbReference type="SAM" id="Coils"/>
    </source>
</evidence>
<organism evidence="9 10">
    <name type="scientific">Salipiger profundus</name>
    <dbReference type="NCBI Taxonomy" id="1229727"/>
    <lineage>
        <taxon>Bacteria</taxon>
        <taxon>Pseudomonadati</taxon>
        <taxon>Pseudomonadota</taxon>
        <taxon>Alphaproteobacteria</taxon>
        <taxon>Rhodobacterales</taxon>
        <taxon>Roseobacteraceae</taxon>
        <taxon>Salipiger</taxon>
    </lineage>
</organism>
<evidence type="ECO:0000313" key="9">
    <source>
        <dbReference type="EMBL" id="APX22788.1"/>
    </source>
</evidence>
<sequence length="441" mass="48761">MNQFQSFGEVLAALRRRMFLILLVTVLGCGLSLWVALNQTKIYEAGAVVQIEEGQVPDSLAGASAQNRNASRSVQLIEQRLMSRDNLVRLMNNNGLFAGDPTMTVSERVGLMRDAIRIDEIRAETSGYQAMQQAPSGLLITVTLDDPEKAANLANELMYTVIDQSRNRSASSARETLKFFEDEAARVEAEIEKAEARIATYKQDNADALPSGMTALRAQLSTLEDSLLELDREIVTMQSNSTRQREEVLSRQIALLQEQKALVESRIASIEATILKAPEIERELSALERNLERLQDQYSVITRRKADAEMGQMLEDRQQMDRFEALETALVPEVPASGSRKKVAIMGGVASLLAGVALAFIVELANPAIRSAMQMERALGVQPVVAIPTIRTRRDRRRRGLGIAAALAALIAALWGAFALFGDRIPWQTLLGKWMPRLARS</sequence>
<evidence type="ECO:0000259" key="8">
    <source>
        <dbReference type="Pfam" id="PF02706"/>
    </source>
</evidence>
<keyword evidence="10" id="KW-1185">Reference proteome</keyword>
<feature type="coiled-coil region" evidence="6">
    <location>
        <begin position="170"/>
        <end position="304"/>
    </location>
</feature>
<dbReference type="STRING" id="1229727.Ga0080559_TMP1992"/>
<dbReference type="InterPro" id="IPR050445">
    <property type="entry name" value="Bact_polysacc_biosynth/exp"/>
</dbReference>
<keyword evidence="2" id="KW-1003">Cell membrane</keyword>
<feature type="domain" description="Polysaccharide chain length determinant N-terminal" evidence="8">
    <location>
        <begin position="7"/>
        <end position="92"/>
    </location>
</feature>
<feature type="transmembrane region" description="Helical" evidence="7">
    <location>
        <begin position="20"/>
        <end position="37"/>
    </location>
</feature>